<accession>A0A844YF20</accession>
<feature type="transmembrane region" description="Helical" evidence="1">
    <location>
        <begin position="321"/>
        <end position="343"/>
    </location>
</feature>
<protein>
    <recommendedName>
        <fullName evidence="2">Inositolphosphotransferase Aur1/Ipt1 domain-containing protein</fullName>
    </recommendedName>
</protein>
<dbReference type="InterPro" id="IPR026841">
    <property type="entry name" value="Aur1/Ipt1"/>
</dbReference>
<dbReference type="Pfam" id="PF14378">
    <property type="entry name" value="PAP2_3"/>
    <property type="match status" value="1"/>
</dbReference>
<feature type="domain" description="Inositolphosphotransferase Aur1/Ipt1" evidence="2">
    <location>
        <begin position="161"/>
        <end position="333"/>
    </location>
</feature>
<proteinExistence type="predicted"/>
<dbReference type="RefSeq" id="WP_160671996.1">
    <property type="nucleotide sequence ID" value="NZ_WTYN01000001.1"/>
</dbReference>
<feature type="transmembrane region" description="Helical" evidence="1">
    <location>
        <begin position="196"/>
        <end position="216"/>
    </location>
</feature>
<dbReference type="OrthoDB" id="9816314at2"/>
<dbReference type="EMBL" id="WTYN01000001">
    <property type="protein sequence ID" value="MXO62263.1"/>
    <property type="molecule type" value="Genomic_DNA"/>
</dbReference>
<evidence type="ECO:0000259" key="2">
    <source>
        <dbReference type="Pfam" id="PF14378"/>
    </source>
</evidence>
<feature type="transmembrane region" description="Helical" evidence="1">
    <location>
        <begin position="99"/>
        <end position="120"/>
    </location>
</feature>
<name>A0A844YF20_9SPHN</name>
<feature type="transmembrane region" description="Helical" evidence="1">
    <location>
        <begin position="263"/>
        <end position="287"/>
    </location>
</feature>
<feature type="transmembrane region" description="Helical" evidence="1">
    <location>
        <begin position="21"/>
        <end position="39"/>
    </location>
</feature>
<keyword evidence="1" id="KW-0472">Membrane</keyword>
<comment type="caution">
    <text evidence="3">The sequence shown here is derived from an EMBL/GenBank/DDBJ whole genome shotgun (WGS) entry which is preliminary data.</text>
</comment>
<dbReference type="GO" id="GO:0016020">
    <property type="term" value="C:membrane"/>
    <property type="evidence" value="ECO:0007669"/>
    <property type="project" value="UniProtKB-SubCell"/>
</dbReference>
<dbReference type="Proteomes" id="UP000445582">
    <property type="component" value="Unassembled WGS sequence"/>
</dbReference>
<feature type="transmembrane region" description="Helical" evidence="1">
    <location>
        <begin position="166"/>
        <end position="184"/>
    </location>
</feature>
<evidence type="ECO:0000313" key="3">
    <source>
        <dbReference type="EMBL" id="MXO62263.1"/>
    </source>
</evidence>
<gene>
    <name evidence="3" type="ORF">GRI48_04475</name>
</gene>
<evidence type="ECO:0000256" key="1">
    <source>
        <dbReference type="SAM" id="Phobius"/>
    </source>
</evidence>
<feature type="transmembrane region" description="Helical" evidence="1">
    <location>
        <begin position="59"/>
        <end position="79"/>
    </location>
</feature>
<keyword evidence="1" id="KW-0812">Transmembrane</keyword>
<reference evidence="3 4" key="1">
    <citation type="submission" date="2019-12" db="EMBL/GenBank/DDBJ databases">
        <title>Genomic-based taxomic classification of the family Erythrobacteraceae.</title>
        <authorList>
            <person name="Xu L."/>
        </authorList>
    </citation>
    <scope>NUCLEOTIDE SEQUENCE [LARGE SCALE GENOMIC DNA]</scope>
    <source>
        <strain evidence="3 4">MCCC 1A09965</strain>
    </source>
</reference>
<keyword evidence="4" id="KW-1185">Reference proteome</keyword>
<keyword evidence="1" id="KW-1133">Transmembrane helix</keyword>
<dbReference type="AlphaFoldDB" id="A0A844YF20"/>
<feature type="transmembrane region" description="Helical" evidence="1">
    <location>
        <begin position="294"/>
        <end position="315"/>
    </location>
</feature>
<organism evidence="3 4">
    <name type="scientific">Qipengyuania oceanensis</name>
    <dbReference type="NCBI Taxonomy" id="1463597"/>
    <lineage>
        <taxon>Bacteria</taxon>
        <taxon>Pseudomonadati</taxon>
        <taxon>Pseudomonadota</taxon>
        <taxon>Alphaproteobacteria</taxon>
        <taxon>Sphingomonadales</taxon>
        <taxon>Erythrobacteraceae</taxon>
        <taxon>Qipengyuania</taxon>
    </lineage>
</organism>
<evidence type="ECO:0000313" key="4">
    <source>
        <dbReference type="Proteomes" id="UP000445582"/>
    </source>
</evidence>
<sequence length="354" mass="38968">MGEIGTTGDAGLRQRLRRPSLLWGYALILLIGLASTIGIELYERLFDLPDTPMGGYGLAKVALVVAYLLALLRPIVLLVRRHPHPLKQLAADVREKRWWLATCAVAFFGLVQAMGFAGMAKRSIAQVQPFYADPYFIAFDHALLGADAWEYTHAIIGPLGTHAIDLLYGVWHLVNIGLIVWLVLSANRAFQVRAVLTFQLTWLILGGFLATVLASVGPCFMDDFFASDRFAPLMERLEEIDKLYPVNSFNSMEYLLSTYGTDAFAGGISAMPSLHVAIAFLVVLIAFERRSHVALRTLACIYFAAILVGSVHLAWHYLADGLASIAGVLAIWWACGCLTRVLAAQDRESRPDST</sequence>